<dbReference type="Proteomes" id="UP001642360">
    <property type="component" value="Unassembled WGS sequence"/>
</dbReference>
<proteinExistence type="predicted"/>
<dbReference type="EMBL" id="CAUOFW020006758">
    <property type="protein sequence ID" value="CAK9176136.1"/>
    <property type="molecule type" value="Genomic_DNA"/>
</dbReference>
<gene>
    <name evidence="1" type="ORF">ILEXP_LOCUS45975</name>
</gene>
<comment type="caution">
    <text evidence="1">The sequence shown here is derived from an EMBL/GenBank/DDBJ whole genome shotgun (WGS) entry which is preliminary data.</text>
</comment>
<evidence type="ECO:0000313" key="1">
    <source>
        <dbReference type="EMBL" id="CAK9176136.1"/>
    </source>
</evidence>
<organism evidence="1 2">
    <name type="scientific">Ilex paraguariensis</name>
    <name type="common">yerba mate</name>
    <dbReference type="NCBI Taxonomy" id="185542"/>
    <lineage>
        <taxon>Eukaryota</taxon>
        <taxon>Viridiplantae</taxon>
        <taxon>Streptophyta</taxon>
        <taxon>Embryophyta</taxon>
        <taxon>Tracheophyta</taxon>
        <taxon>Spermatophyta</taxon>
        <taxon>Magnoliopsida</taxon>
        <taxon>eudicotyledons</taxon>
        <taxon>Gunneridae</taxon>
        <taxon>Pentapetalae</taxon>
        <taxon>asterids</taxon>
        <taxon>campanulids</taxon>
        <taxon>Aquifoliales</taxon>
        <taxon>Aquifoliaceae</taxon>
        <taxon>Ilex</taxon>
    </lineage>
</organism>
<evidence type="ECO:0000313" key="2">
    <source>
        <dbReference type="Proteomes" id="UP001642360"/>
    </source>
</evidence>
<dbReference type="AlphaFoldDB" id="A0ABC8U2Z5"/>
<protein>
    <submittedName>
        <fullName evidence="1">Uncharacterized protein</fullName>
    </submittedName>
</protein>
<reference evidence="1 2" key="1">
    <citation type="submission" date="2024-02" db="EMBL/GenBank/DDBJ databases">
        <authorList>
            <person name="Vignale AGUSTIN F."/>
            <person name="Sosa J E."/>
            <person name="Modenutti C."/>
        </authorList>
    </citation>
    <scope>NUCLEOTIDE SEQUENCE [LARGE SCALE GENOMIC DNA]</scope>
</reference>
<sequence>MQCLPPPPPPLSLSLPLVFTGTRGDHHLRLRNSFTPPITLHSIPWKSCSFAAEFPLSRSRCRLELPISSYKQVMNRHFNFELL</sequence>
<keyword evidence="2" id="KW-1185">Reference proteome</keyword>
<name>A0ABC8U2Z5_9AQUA</name>
<accession>A0ABC8U2Z5</accession>